<evidence type="ECO:0000256" key="3">
    <source>
        <dbReference type="ARBA" id="ARBA00022763"/>
    </source>
</evidence>
<dbReference type="GO" id="GO:0008233">
    <property type="term" value="F:peptidase activity"/>
    <property type="evidence" value="ECO:0007669"/>
    <property type="project" value="UniProtKB-KW"/>
</dbReference>
<evidence type="ECO:0000256" key="8">
    <source>
        <dbReference type="RuleBase" id="RU364100"/>
    </source>
</evidence>
<sequence length="215" mass="24240">MCNLYTQRLNPADIAAHFGVTALPNSNATGEVYPGYPGMVVREEDESRTMQSMTWGFPLRLKTMQPASKPKAVNNIADLGKNMWVGLARKPQWRCLIPLTGFAEAEGPKGQKTRTWFSLKDRDAFAWGGLWRISDEWGPVYSGAMTTANAAIAEVHNRMPVLLLPNEYDTWLKGSFDELMAFQERTFPSELIVRDRTDQRWSAQTAISSEVPRLL</sequence>
<keyword evidence="2 8" id="KW-0645">Protease</keyword>
<dbReference type="SUPFAM" id="SSF143081">
    <property type="entry name" value="BB1717-like"/>
    <property type="match status" value="1"/>
</dbReference>
<keyword evidence="3" id="KW-0227">DNA damage</keyword>
<keyword evidence="6" id="KW-0238">DNA-binding</keyword>
<dbReference type="EC" id="3.4.-.-" evidence="8"/>
<comment type="similarity">
    <text evidence="1 8">Belongs to the SOS response-associated peptidase family.</text>
</comment>
<evidence type="ECO:0000313" key="10">
    <source>
        <dbReference type="Proteomes" id="UP000249082"/>
    </source>
</evidence>
<dbReference type="InterPro" id="IPR003738">
    <property type="entry name" value="SRAP"/>
</dbReference>
<proteinExistence type="inferred from homology"/>
<keyword evidence="5" id="KW-0190">Covalent protein-DNA linkage</keyword>
<evidence type="ECO:0000256" key="7">
    <source>
        <dbReference type="ARBA" id="ARBA00023239"/>
    </source>
</evidence>
<evidence type="ECO:0000256" key="5">
    <source>
        <dbReference type="ARBA" id="ARBA00023124"/>
    </source>
</evidence>
<comment type="caution">
    <text evidence="9">The sequence shown here is derived from an EMBL/GenBank/DDBJ whole genome shotgun (WGS) entry which is preliminary data.</text>
</comment>
<dbReference type="GO" id="GO:0016829">
    <property type="term" value="F:lyase activity"/>
    <property type="evidence" value="ECO:0007669"/>
    <property type="project" value="UniProtKB-KW"/>
</dbReference>
<dbReference type="Proteomes" id="UP000249082">
    <property type="component" value="Unassembled WGS sequence"/>
</dbReference>
<gene>
    <name evidence="9" type="ORF">DI555_21350</name>
</gene>
<evidence type="ECO:0000256" key="6">
    <source>
        <dbReference type="ARBA" id="ARBA00023125"/>
    </source>
</evidence>
<dbReference type="PANTHER" id="PTHR13604:SF0">
    <property type="entry name" value="ABASIC SITE PROCESSING PROTEIN HMCES"/>
    <property type="match status" value="1"/>
</dbReference>
<dbReference type="GO" id="GO:0106300">
    <property type="term" value="P:protein-DNA covalent cross-linking repair"/>
    <property type="evidence" value="ECO:0007669"/>
    <property type="project" value="InterPro"/>
</dbReference>
<dbReference type="GO" id="GO:0003697">
    <property type="term" value="F:single-stranded DNA binding"/>
    <property type="evidence" value="ECO:0007669"/>
    <property type="project" value="InterPro"/>
</dbReference>
<name>A0A2W5NC88_9SPHN</name>
<dbReference type="AlphaFoldDB" id="A0A2W5NC88"/>
<dbReference type="Pfam" id="PF02586">
    <property type="entry name" value="SRAP"/>
    <property type="match status" value="1"/>
</dbReference>
<protein>
    <recommendedName>
        <fullName evidence="8">Abasic site processing protein</fullName>
        <ecNumber evidence="8">3.4.-.-</ecNumber>
    </recommendedName>
</protein>
<organism evidence="9 10">
    <name type="scientific">Novosphingobium pentaromativorans</name>
    <dbReference type="NCBI Taxonomy" id="205844"/>
    <lineage>
        <taxon>Bacteria</taxon>
        <taxon>Pseudomonadati</taxon>
        <taxon>Pseudomonadota</taxon>
        <taxon>Alphaproteobacteria</taxon>
        <taxon>Sphingomonadales</taxon>
        <taxon>Sphingomonadaceae</taxon>
        <taxon>Novosphingobium</taxon>
    </lineage>
</organism>
<keyword evidence="7" id="KW-0456">Lyase</keyword>
<reference evidence="9 10" key="1">
    <citation type="submission" date="2017-08" db="EMBL/GenBank/DDBJ databases">
        <title>Infants hospitalized years apart are colonized by the same room-sourced microbial strains.</title>
        <authorList>
            <person name="Brooks B."/>
            <person name="Olm M.R."/>
            <person name="Firek B.A."/>
            <person name="Baker R."/>
            <person name="Thomas B.C."/>
            <person name="Morowitz M.J."/>
            <person name="Banfield J.F."/>
        </authorList>
    </citation>
    <scope>NUCLEOTIDE SEQUENCE [LARGE SCALE GENOMIC DNA]</scope>
    <source>
        <strain evidence="9">S2_005_002_R2_33</strain>
    </source>
</reference>
<evidence type="ECO:0000256" key="1">
    <source>
        <dbReference type="ARBA" id="ARBA00008136"/>
    </source>
</evidence>
<evidence type="ECO:0000256" key="4">
    <source>
        <dbReference type="ARBA" id="ARBA00022801"/>
    </source>
</evidence>
<evidence type="ECO:0000313" key="9">
    <source>
        <dbReference type="EMBL" id="PZQ51112.1"/>
    </source>
</evidence>
<dbReference type="EMBL" id="QFPX01000027">
    <property type="protein sequence ID" value="PZQ51112.1"/>
    <property type="molecule type" value="Genomic_DNA"/>
</dbReference>
<dbReference type="Gene3D" id="3.90.1680.10">
    <property type="entry name" value="SOS response associated peptidase-like"/>
    <property type="match status" value="1"/>
</dbReference>
<dbReference type="PANTHER" id="PTHR13604">
    <property type="entry name" value="DC12-RELATED"/>
    <property type="match status" value="1"/>
</dbReference>
<keyword evidence="4 8" id="KW-0378">Hydrolase</keyword>
<dbReference type="GO" id="GO:0006508">
    <property type="term" value="P:proteolysis"/>
    <property type="evidence" value="ECO:0007669"/>
    <property type="project" value="UniProtKB-KW"/>
</dbReference>
<dbReference type="InterPro" id="IPR036590">
    <property type="entry name" value="SRAP-like"/>
</dbReference>
<evidence type="ECO:0000256" key="2">
    <source>
        <dbReference type="ARBA" id="ARBA00022670"/>
    </source>
</evidence>
<accession>A0A2W5NC88</accession>